<reference evidence="2" key="1">
    <citation type="submission" date="2020-02" db="EMBL/GenBank/DDBJ databases">
        <authorList>
            <person name="Meier V. D."/>
        </authorList>
    </citation>
    <scope>NUCLEOTIDE SEQUENCE</scope>
    <source>
        <strain evidence="2">AVDCRST_MAG04</strain>
    </source>
</reference>
<feature type="compositionally biased region" description="Basic residues" evidence="1">
    <location>
        <begin position="223"/>
        <end position="236"/>
    </location>
</feature>
<name>A0A6J4J416_9PROT</name>
<sequence>AGRHRRPLGSLHRRLGAHALWQAGRARPRVPARPRRPGRHRGRRDRTRRGGCRLRRRLRGRLHAARLPVLPGAAFHPGVALQAADPVRERLRHRQRRHPRRAGFPGRQARPLCPGARRREDDGHAGCQGGRTPALGQLPQDRARHPGRLRWRLRPHRRDLLPAARRPVRRARRHRRQEPRQRGGQPLGANAEGPRLRVLPPRKREEPLRRPTAQAHRLLPGVGRRRRAGHHRRRDGPRHGQSGPLPRRGAGERLPAHSLPRDHPLRRPAGGLEARSRPSGPQNRYRPLLRRDARLLHHRRADRVRGDGLGAGRAGRPRRDGGLDRQGRPLAGEPLRRPEEQGPPDRRHRRLHARADRHATHRHGGCDATAQGRPGRRVQHGRRRRGELRLHPRTREL</sequence>
<keyword evidence="2" id="KW-0808">Transferase</keyword>
<feature type="compositionally biased region" description="Basic and acidic residues" evidence="1">
    <location>
        <begin position="334"/>
        <end position="345"/>
    </location>
</feature>
<feature type="region of interest" description="Disordered" evidence="1">
    <location>
        <begin position="90"/>
        <end position="397"/>
    </location>
</feature>
<feature type="compositionally biased region" description="Basic residues" evidence="1">
    <location>
        <begin position="26"/>
        <end position="51"/>
    </location>
</feature>
<dbReference type="AlphaFoldDB" id="A0A6J4J416"/>
<feature type="compositionally biased region" description="Basic and acidic residues" evidence="1">
    <location>
        <begin position="387"/>
        <end position="397"/>
    </location>
</feature>
<feature type="compositionally biased region" description="Basic and acidic residues" evidence="1">
    <location>
        <begin position="249"/>
        <end position="265"/>
    </location>
</feature>
<accession>A0A6J4J416</accession>
<gene>
    <name evidence="2" type="ORF">AVDCRST_MAG04-3041</name>
</gene>
<proteinExistence type="predicted"/>
<dbReference type="EC" id="2.3.1.16" evidence="2"/>
<evidence type="ECO:0000313" key="2">
    <source>
        <dbReference type="EMBL" id="CAA9269835.1"/>
    </source>
</evidence>
<keyword evidence="2" id="KW-0012">Acyltransferase</keyword>
<organism evidence="2">
    <name type="scientific">uncultured Acetobacteraceae bacterium</name>
    <dbReference type="NCBI Taxonomy" id="169975"/>
    <lineage>
        <taxon>Bacteria</taxon>
        <taxon>Pseudomonadati</taxon>
        <taxon>Pseudomonadota</taxon>
        <taxon>Alphaproteobacteria</taxon>
        <taxon>Acetobacterales</taxon>
        <taxon>Acetobacteraceae</taxon>
        <taxon>environmental samples</taxon>
    </lineage>
</organism>
<feature type="compositionally biased region" description="Basic residues" evidence="1">
    <location>
        <begin position="374"/>
        <end position="386"/>
    </location>
</feature>
<evidence type="ECO:0000256" key="1">
    <source>
        <dbReference type="SAM" id="MobiDB-lite"/>
    </source>
</evidence>
<feature type="compositionally biased region" description="Basic residues" evidence="1">
    <location>
        <begin position="166"/>
        <end position="177"/>
    </location>
</feature>
<protein>
    <submittedName>
        <fullName evidence="2">3-ketoacyl-CoA thiolase</fullName>
        <ecNumber evidence="2">2.3.1.16</ecNumber>
    </submittedName>
</protein>
<feature type="compositionally biased region" description="Basic residues" evidence="1">
    <location>
        <begin position="90"/>
        <end position="101"/>
    </location>
</feature>
<feature type="compositionally biased region" description="Basic residues" evidence="1">
    <location>
        <begin position="145"/>
        <end position="157"/>
    </location>
</feature>
<feature type="region of interest" description="Disordered" evidence="1">
    <location>
        <begin position="23"/>
        <end position="51"/>
    </location>
</feature>
<feature type="non-terminal residue" evidence="2">
    <location>
        <position position="397"/>
    </location>
</feature>
<feature type="non-terminal residue" evidence="2">
    <location>
        <position position="1"/>
    </location>
</feature>
<feature type="compositionally biased region" description="Basic and acidic residues" evidence="1">
    <location>
        <begin position="317"/>
        <end position="327"/>
    </location>
</feature>
<dbReference type="GO" id="GO:0003988">
    <property type="term" value="F:acetyl-CoA C-acyltransferase activity"/>
    <property type="evidence" value="ECO:0007669"/>
    <property type="project" value="UniProtKB-EC"/>
</dbReference>
<dbReference type="EMBL" id="CADCTL010000216">
    <property type="protein sequence ID" value="CAA9269835.1"/>
    <property type="molecule type" value="Genomic_DNA"/>
</dbReference>